<protein>
    <submittedName>
        <fullName evidence="1">Uncharacterized protein</fullName>
    </submittedName>
</protein>
<dbReference type="EMBL" id="NBTZ01000009">
    <property type="protein sequence ID" value="OTP79470.1"/>
    <property type="molecule type" value="Genomic_DNA"/>
</dbReference>
<name>A0A242N709_CABSO</name>
<dbReference type="AlphaFoldDB" id="A0A242N709"/>
<reference evidence="1 2" key="1">
    <citation type="submission" date="2017-03" db="EMBL/GenBank/DDBJ databases">
        <title>Genome analysis of strain PAMC 26577.</title>
        <authorList>
            <person name="Oh H.-M."/>
            <person name="Yang J.-A."/>
        </authorList>
    </citation>
    <scope>NUCLEOTIDE SEQUENCE [LARGE SCALE GENOMIC DNA]</scope>
    <source>
        <strain evidence="1 2">PAMC 26577</strain>
    </source>
</reference>
<dbReference type="RefSeq" id="WP_075357916.1">
    <property type="nucleotide sequence ID" value="NZ_MSRG01000020.1"/>
</dbReference>
<proteinExistence type="predicted"/>
<evidence type="ECO:0000313" key="2">
    <source>
        <dbReference type="Proteomes" id="UP000195221"/>
    </source>
</evidence>
<comment type="caution">
    <text evidence="1">The sequence shown here is derived from an EMBL/GenBank/DDBJ whole genome shotgun (WGS) entry which is preliminary data.</text>
</comment>
<sequence length="70" mass="7964">MKNRSGRDVGGALEWWEYGNPEDVLERRQSERCVGCAHAVEKLDPFGGARMVCRKGKKYGKRCGQFKETT</sequence>
<evidence type="ECO:0000313" key="1">
    <source>
        <dbReference type="EMBL" id="OTP79470.1"/>
    </source>
</evidence>
<dbReference type="Proteomes" id="UP000195221">
    <property type="component" value="Unassembled WGS sequence"/>
</dbReference>
<gene>
    <name evidence="1" type="ORF">PAMC26577_00985</name>
</gene>
<accession>A0A242N709</accession>
<organism evidence="1 2">
    <name type="scientific">Caballeronia sordidicola</name>
    <name type="common">Burkholderia sordidicola</name>
    <dbReference type="NCBI Taxonomy" id="196367"/>
    <lineage>
        <taxon>Bacteria</taxon>
        <taxon>Pseudomonadati</taxon>
        <taxon>Pseudomonadota</taxon>
        <taxon>Betaproteobacteria</taxon>
        <taxon>Burkholderiales</taxon>
        <taxon>Burkholderiaceae</taxon>
        <taxon>Caballeronia</taxon>
    </lineage>
</organism>